<accession>A0ABR3VBJ0</accession>
<name>A0ABR3VBJ0_9PEZI</name>
<organism evidence="1 2">
    <name type="scientific">Phialemonium thermophilum</name>
    <dbReference type="NCBI Taxonomy" id="223376"/>
    <lineage>
        <taxon>Eukaryota</taxon>
        <taxon>Fungi</taxon>
        <taxon>Dikarya</taxon>
        <taxon>Ascomycota</taxon>
        <taxon>Pezizomycotina</taxon>
        <taxon>Sordariomycetes</taxon>
        <taxon>Sordariomycetidae</taxon>
        <taxon>Cephalothecales</taxon>
        <taxon>Cephalothecaceae</taxon>
        <taxon>Phialemonium</taxon>
    </lineage>
</organism>
<dbReference type="EMBL" id="JAZHXJ010002389">
    <property type="protein sequence ID" value="KAL1839059.1"/>
    <property type="molecule type" value="Genomic_DNA"/>
</dbReference>
<keyword evidence="2" id="KW-1185">Reference proteome</keyword>
<reference evidence="1 2" key="1">
    <citation type="journal article" date="2024" name="Commun. Biol.">
        <title>Comparative genomic analysis of thermophilic fungi reveals convergent evolutionary adaptations and gene losses.</title>
        <authorList>
            <person name="Steindorff A.S."/>
            <person name="Aguilar-Pontes M.V."/>
            <person name="Robinson A.J."/>
            <person name="Andreopoulos B."/>
            <person name="LaButti K."/>
            <person name="Kuo A."/>
            <person name="Mondo S."/>
            <person name="Riley R."/>
            <person name="Otillar R."/>
            <person name="Haridas S."/>
            <person name="Lipzen A."/>
            <person name="Grimwood J."/>
            <person name="Schmutz J."/>
            <person name="Clum A."/>
            <person name="Reid I.D."/>
            <person name="Moisan M.C."/>
            <person name="Butler G."/>
            <person name="Nguyen T.T.M."/>
            <person name="Dewar K."/>
            <person name="Conant G."/>
            <person name="Drula E."/>
            <person name="Henrissat B."/>
            <person name="Hansel C."/>
            <person name="Singer S."/>
            <person name="Hutchinson M.I."/>
            <person name="de Vries R.P."/>
            <person name="Natvig D.O."/>
            <person name="Powell A.J."/>
            <person name="Tsang A."/>
            <person name="Grigoriev I.V."/>
        </authorList>
    </citation>
    <scope>NUCLEOTIDE SEQUENCE [LARGE SCALE GENOMIC DNA]</scope>
    <source>
        <strain evidence="1 2">ATCC 24622</strain>
    </source>
</reference>
<dbReference type="Proteomes" id="UP001586593">
    <property type="component" value="Unassembled WGS sequence"/>
</dbReference>
<proteinExistence type="predicted"/>
<gene>
    <name evidence="1" type="ORF">VTK73DRAFT_4142</name>
</gene>
<evidence type="ECO:0000313" key="2">
    <source>
        <dbReference type="Proteomes" id="UP001586593"/>
    </source>
</evidence>
<comment type="caution">
    <text evidence="1">The sequence shown here is derived from an EMBL/GenBank/DDBJ whole genome shotgun (WGS) entry which is preliminary data.</text>
</comment>
<protein>
    <submittedName>
        <fullName evidence="1">Uncharacterized protein</fullName>
    </submittedName>
</protein>
<sequence>MIYTTDGKQAIKVVPPPRCLFYRNVRCCHWGMRPTRRFSWGWRYPASTFGYLAALFSLCTRFLPMHNPSTVVGATLFQRGIFYITEESRVTTLELSVRRNVPRERTAGTMRCLDRIRRPTQHPDQPSRFCLPPWQISVLSRGHWPTLEPATEGQRQIRGTYLWRGTSDPAVPVSPDMYSHAYTKYRSCHRIWP</sequence>
<evidence type="ECO:0000313" key="1">
    <source>
        <dbReference type="EMBL" id="KAL1839059.1"/>
    </source>
</evidence>